<dbReference type="AlphaFoldDB" id="A0AAV1LHT2"/>
<keyword evidence="2" id="KW-1185">Reference proteome</keyword>
<proteinExistence type="predicted"/>
<evidence type="ECO:0000313" key="1">
    <source>
        <dbReference type="EMBL" id="CAK1594953.1"/>
    </source>
</evidence>
<organism evidence="1 2">
    <name type="scientific">Parnassius mnemosyne</name>
    <name type="common">clouded apollo</name>
    <dbReference type="NCBI Taxonomy" id="213953"/>
    <lineage>
        <taxon>Eukaryota</taxon>
        <taxon>Metazoa</taxon>
        <taxon>Ecdysozoa</taxon>
        <taxon>Arthropoda</taxon>
        <taxon>Hexapoda</taxon>
        <taxon>Insecta</taxon>
        <taxon>Pterygota</taxon>
        <taxon>Neoptera</taxon>
        <taxon>Endopterygota</taxon>
        <taxon>Lepidoptera</taxon>
        <taxon>Glossata</taxon>
        <taxon>Ditrysia</taxon>
        <taxon>Papilionoidea</taxon>
        <taxon>Papilionidae</taxon>
        <taxon>Parnassiinae</taxon>
        <taxon>Parnassini</taxon>
        <taxon>Parnassius</taxon>
        <taxon>Driopa</taxon>
    </lineage>
</organism>
<evidence type="ECO:0000313" key="2">
    <source>
        <dbReference type="Proteomes" id="UP001314205"/>
    </source>
</evidence>
<sequence>MPYSIKKTLSTICYLKLILTVMKKTTYIILNVLTCIVNSVHDNQVYCKFVCHFNFIKKHCQNKTILYRYDERFIILYFPSQYNSIQTL</sequence>
<dbReference type="Proteomes" id="UP001314205">
    <property type="component" value="Unassembled WGS sequence"/>
</dbReference>
<gene>
    <name evidence="1" type="ORF">PARMNEM_LOCUS14511</name>
</gene>
<accession>A0AAV1LHT2</accession>
<name>A0AAV1LHT2_9NEOP</name>
<comment type="caution">
    <text evidence="1">The sequence shown here is derived from an EMBL/GenBank/DDBJ whole genome shotgun (WGS) entry which is preliminary data.</text>
</comment>
<protein>
    <submittedName>
        <fullName evidence="1">Uncharacterized protein</fullName>
    </submittedName>
</protein>
<reference evidence="1 2" key="1">
    <citation type="submission" date="2023-11" db="EMBL/GenBank/DDBJ databases">
        <authorList>
            <person name="Hedman E."/>
            <person name="Englund M."/>
            <person name="Stromberg M."/>
            <person name="Nyberg Akerstrom W."/>
            <person name="Nylinder S."/>
            <person name="Jareborg N."/>
            <person name="Kallberg Y."/>
            <person name="Kronander E."/>
        </authorList>
    </citation>
    <scope>NUCLEOTIDE SEQUENCE [LARGE SCALE GENOMIC DNA]</scope>
</reference>
<dbReference type="EMBL" id="CAVLGL010000091">
    <property type="protein sequence ID" value="CAK1594953.1"/>
    <property type="molecule type" value="Genomic_DNA"/>
</dbReference>